<name>A0ABV1DSN8_9FIRM</name>
<feature type="non-terminal residue" evidence="1">
    <location>
        <position position="1"/>
    </location>
</feature>
<dbReference type="EMBL" id="JBBMFP010000023">
    <property type="protein sequence ID" value="MEQ2433355.1"/>
    <property type="molecule type" value="Genomic_DNA"/>
</dbReference>
<evidence type="ECO:0000313" key="1">
    <source>
        <dbReference type="EMBL" id="MEQ2433355.1"/>
    </source>
</evidence>
<reference evidence="1 2" key="1">
    <citation type="submission" date="2024-03" db="EMBL/GenBank/DDBJ databases">
        <title>Human intestinal bacterial collection.</title>
        <authorList>
            <person name="Pauvert C."/>
            <person name="Hitch T.C.A."/>
            <person name="Clavel T."/>
        </authorList>
    </citation>
    <scope>NUCLEOTIDE SEQUENCE [LARGE SCALE GENOMIC DNA]</scope>
    <source>
        <strain evidence="1 2">CLA-SR-H028</strain>
    </source>
</reference>
<gene>
    <name evidence="1" type="ORF">WMO65_20390</name>
</gene>
<evidence type="ECO:0000313" key="2">
    <source>
        <dbReference type="Proteomes" id="UP001457898"/>
    </source>
</evidence>
<accession>A0ABV1DSN8</accession>
<proteinExistence type="predicted"/>
<organism evidence="1 2">
    <name type="scientific">Blautia caccae</name>
    <dbReference type="NCBI Taxonomy" id="3133175"/>
    <lineage>
        <taxon>Bacteria</taxon>
        <taxon>Bacillati</taxon>
        <taxon>Bacillota</taxon>
        <taxon>Clostridia</taxon>
        <taxon>Lachnospirales</taxon>
        <taxon>Lachnospiraceae</taxon>
        <taxon>Blautia</taxon>
    </lineage>
</organism>
<sequence>PGFPVHIYIQGFVKVQSVSFSICPLIPSPHPVPPATRLYFPHPPIFHKTLASTTTPMLFYIPKGTPYTSPFPAAAYLLPVSMKRADDSSV</sequence>
<keyword evidence="2" id="KW-1185">Reference proteome</keyword>
<dbReference type="Proteomes" id="UP001457898">
    <property type="component" value="Unassembled WGS sequence"/>
</dbReference>
<dbReference type="RefSeq" id="WP_349064643.1">
    <property type="nucleotide sequence ID" value="NZ_JBBMFP010000023.1"/>
</dbReference>
<protein>
    <submittedName>
        <fullName evidence="1">Uncharacterized protein</fullName>
    </submittedName>
</protein>
<comment type="caution">
    <text evidence="1">The sequence shown here is derived from an EMBL/GenBank/DDBJ whole genome shotgun (WGS) entry which is preliminary data.</text>
</comment>